<sequence length="17" mass="2000">MRRLPRVEGRKPMALCS</sequence>
<name>A0A0E9UAG5_ANGAN</name>
<proteinExistence type="predicted"/>
<evidence type="ECO:0000313" key="1">
    <source>
        <dbReference type="EMBL" id="JAH62874.1"/>
    </source>
</evidence>
<dbReference type="EMBL" id="GBXM01045703">
    <property type="protein sequence ID" value="JAH62874.1"/>
    <property type="molecule type" value="Transcribed_RNA"/>
</dbReference>
<reference evidence="1" key="1">
    <citation type="submission" date="2014-11" db="EMBL/GenBank/DDBJ databases">
        <authorList>
            <person name="Amaro Gonzalez C."/>
        </authorList>
    </citation>
    <scope>NUCLEOTIDE SEQUENCE</scope>
</reference>
<dbReference type="AlphaFoldDB" id="A0A0E9UAG5"/>
<accession>A0A0E9UAG5</accession>
<reference evidence="1" key="2">
    <citation type="journal article" date="2015" name="Fish Shellfish Immunol.">
        <title>Early steps in the European eel (Anguilla anguilla)-Vibrio vulnificus interaction in the gills: Role of the RtxA13 toxin.</title>
        <authorList>
            <person name="Callol A."/>
            <person name="Pajuelo D."/>
            <person name="Ebbesson L."/>
            <person name="Teles M."/>
            <person name="MacKenzie S."/>
            <person name="Amaro C."/>
        </authorList>
    </citation>
    <scope>NUCLEOTIDE SEQUENCE</scope>
</reference>
<protein>
    <submittedName>
        <fullName evidence="1">Uncharacterized protein</fullName>
    </submittedName>
</protein>
<organism evidence="1">
    <name type="scientific">Anguilla anguilla</name>
    <name type="common">European freshwater eel</name>
    <name type="synonym">Muraena anguilla</name>
    <dbReference type="NCBI Taxonomy" id="7936"/>
    <lineage>
        <taxon>Eukaryota</taxon>
        <taxon>Metazoa</taxon>
        <taxon>Chordata</taxon>
        <taxon>Craniata</taxon>
        <taxon>Vertebrata</taxon>
        <taxon>Euteleostomi</taxon>
        <taxon>Actinopterygii</taxon>
        <taxon>Neopterygii</taxon>
        <taxon>Teleostei</taxon>
        <taxon>Anguilliformes</taxon>
        <taxon>Anguillidae</taxon>
        <taxon>Anguilla</taxon>
    </lineage>
</organism>